<dbReference type="PANTHER" id="PTHR43668">
    <property type="entry name" value="ALLANTOINASE"/>
    <property type="match status" value="1"/>
</dbReference>
<dbReference type="PROSITE" id="PS00483">
    <property type="entry name" value="DIHYDROOROTASE_2"/>
    <property type="match status" value="1"/>
</dbReference>
<sequence>MNTVIRNITVVNEGREEVNDVLIEGERIGKIAPAITVPNDTICKEIRGDGLFLLPGMIDAQVHFREPGLTWKGTIYSESKAALAGGITSFMEMPNTRPATMSLELLEEKFTLASNYSWGNYSFFMGLTKENADQALRINNATVCGVSDDGLYFDSLNSLMADHPDYLERFLRRSGSLVALHSEKSGIIHKNAAYYKSLQSSGEDASLHSRIHSTEGCVAATKDILNVAYSTRARVHLLHISTGQESALFDNDIPLPEKRITAEACLPHLYFSQDDYPSLGHRIKWNPSVKTPADRQALFMGLHSSRLDFIATDHAPHLLSEKQGDCFTALSGGPLVQHALPALVDLMHQGKISIRDIARFTAHNVAEAYRVQERGYIREGYYADLILVDALQLTKVGKDNLLYKCGWSPFEGKSLRGAVVGTFVNGNLMFCKGKHSQFRAGHRLAFSKIRH</sequence>
<accession>A0A444WAC7</accession>
<dbReference type="InterPro" id="IPR006680">
    <property type="entry name" value="Amidohydro-rel"/>
</dbReference>
<evidence type="ECO:0000259" key="6">
    <source>
        <dbReference type="Pfam" id="PF01979"/>
    </source>
</evidence>
<dbReference type="InterPro" id="IPR032466">
    <property type="entry name" value="Metal_Hydrolase"/>
</dbReference>
<keyword evidence="4" id="KW-0479">Metal-binding</keyword>
<comment type="caution">
    <text evidence="7">The sequence shown here is derived from an EMBL/GenBank/DDBJ whole genome shotgun (WGS) entry which is preliminary data.</text>
</comment>
<dbReference type="GO" id="GO:0006145">
    <property type="term" value="P:purine nucleobase catabolic process"/>
    <property type="evidence" value="ECO:0007669"/>
    <property type="project" value="TreeGrafter"/>
</dbReference>
<proteinExistence type="inferred from homology"/>
<evidence type="ECO:0000256" key="4">
    <source>
        <dbReference type="ARBA" id="ARBA00022723"/>
    </source>
</evidence>
<evidence type="ECO:0000256" key="3">
    <source>
        <dbReference type="ARBA" id="ARBA00010286"/>
    </source>
</evidence>
<evidence type="ECO:0000313" key="7">
    <source>
        <dbReference type="EMBL" id="RYJ42847.1"/>
    </source>
</evidence>
<evidence type="ECO:0000256" key="2">
    <source>
        <dbReference type="ARBA" id="ARBA00002368"/>
    </source>
</evidence>
<organism evidence="7 8">
    <name type="scientific">Flavobacterium beibuense</name>
    <dbReference type="NCBI Taxonomy" id="657326"/>
    <lineage>
        <taxon>Bacteria</taxon>
        <taxon>Pseudomonadati</taxon>
        <taxon>Bacteroidota</taxon>
        <taxon>Flavobacteriia</taxon>
        <taxon>Flavobacteriales</taxon>
        <taxon>Flavobacteriaceae</taxon>
        <taxon>Flavobacterium</taxon>
    </lineage>
</organism>
<dbReference type="RefSeq" id="WP_129751076.1">
    <property type="nucleotide sequence ID" value="NZ_JUIW01000006.1"/>
</dbReference>
<dbReference type="InterPro" id="IPR002195">
    <property type="entry name" value="Dihydroorotase_CS"/>
</dbReference>
<protein>
    <submittedName>
        <fullName evidence="7">Dihydroorotase</fullName>
    </submittedName>
</protein>
<dbReference type="Pfam" id="PF01979">
    <property type="entry name" value="Amidohydro_1"/>
    <property type="match status" value="1"/>
</dbReference>
<dbReference type="SUPFAM" id="SSF51338">
    <property type="entry name" value="Composite domain of metallo-dependent hydrolases"/>
    <property type="match status" value="1"/>
</dbReference>
<dbReference type="SUPFAM" id="SSF51556">
    <property type="entry name" value="Metallo-dependent hydrolases"/>
    <property type="match status" value="1"/>
</dbReference>
<evidence type="ECO:0000256" key="1">
    <source>
        <dbReference type="ARBA" id="ARBA00001947"/>
    </source>
</evidence>
<keyword evidence="8" id="KW-1185">Reference proteome</keyword>
<reference evidence="7 8" key="1">
    <citation type="submission" date="2014-12" db="EMBL/GenBank/DDBJ databases">
        <title>Genome sequence of Flavobacterium beibuense RSKm HC5.</title>
        <authorList>
            <person name="Kim J.F."/>
            <person name="Song J.Y."/>
            <person name="Kwak M.-J."/>
            <person name="Lee S.-W."/>
        </authorList>
    </citation>
    <scope>NUCLEOTIDE SEQUENCE [LARGE SCALE GENOMIC DNA]</scope>
    <source>
        <strain evidence="7 8">RSKm HC5</strain>
    </source>
</reference>
<name>A0A444WAC7_9FLAO</name>
<dbReference type="Gene3D" id="3.20.20.140">
    <property type="entry name" value="Metal-dependent hydrolases"/>
    <property type="match status" value="1"/>
</dbReference>
<dbReference type="Gene3D" id="2.30.40.10">
    <property type="entry name" value="Urease, subunit C, domain 1"/>
    <property type="match status" value="1"/>
</dbReference>
<comment type="cofactor">
    <cofactor evidence="1">
        <name>Zn(2+)</name>
        <dbReference type="ChEBI" id="CHEBI:29105"/>
    </cofactor>
</comment>
<feature type="domain" description="Amidohydrolase-related" evidence="6">
    <location>
        <begin position="52"/>
        <end position="428"/>
    </location>
</feature>
<dbReference type="GO" id="GO:0005737">
    <property type="term" value="C:cytoplasm"/>
    <property type="evidence" value="ECO:0007669"/>
    <property type="project" value="TreeGrafter"/>
</dbReference>
<dbReference type="GO" id="GO:0046872">
    <property type="term" value="F:metal ion binding"/>
    <property type="evidence" value="ECO:0007669"/>
    <property type="project" value="UniProtKB-KW"/>
</dbReference>
<comment type="similarity">
    <text evidence="3">Belongs to the metallo-dependent hydrolases superfamily. DHOase family. Class I DHOase subfamily.</text>
</comment>
<keyword evidence="5" id="KW-0378">Hydrolase</keyword>
<dbReference type="PANTHER" id="PTHR43668:SF4">
    <property type="entry name" value="ALLANTOINASE"/>
    <property type="match status" value="1"/>
</dbReference>
<dbReference type="OrthoDB" id="9765462at2"/>
<comment type="function">
    <text evidence="2">Catalyzes the reversible cyclization of carbamoyl aspartate to dihydroorotate.</text>
</comment>
<evidence type="ECO:0000256" key="5">
    <source>
        <dbReference type="ARBA" id="ARBA00022801"/>
    </source>
</evidence>
<dbReference type="InterPro" id="IPR050138">
    <property type="entry name" value="DHOase/Allantoinase_Hydrolase"/>
</dbReference>
<gene>
    <name evidence="7" type="ORF">NU09_1946</name>
</gene>
<dbReference type="EMBL" id="JUIW01000006">
    <property type="protein sequence ID" value="RYJ42847.1"/>
    <property type="molecule type" value="Genomic_DNA"/>
</dbReference>
<evidence type="ECO:0000313" key="8">
    <source>
        <dbReference type="Proteomes" id="UP000289775"/>
    </source>
</evidence>
<dbReference type="GO" id="GO:0004038">
    <property type="term" value="F:allantoinase activity"/>
    <property type="evidence" value="ECO:0007669"/>
    <property type="project" value="TreeGrafter"/>
</dbReference>
<dbReference type="AlphaFoldDB" id="A0A444WAC7"/>
<dbReference type="Proteomes" id="UP000289775">
    <property type="component" value="Unassembled WGS sequence"/>
</dbReference>
<dbReference type="InterPro" id="IPR011059">
    <property type="entry name" value="Metal-dep_hydrolase_composite"/>
</dbReference>